<dbReference type="PROSITE" id="PS00108">
    <property type="entry name" value="PROTEIN_KINASE_ST"/>
    <property type="match status" value="1"/>
</dbReference>
<dbReference type="CDD" id="cd00180">
    <property type="entry name" value="PKc"/>
    <property type="match status" value="1"/>
</dbReference>
<dbReference type="InterPro" id="IPR011990">
    <property type="entry name" value="TPR-like_helical_dom_sf"/>
</dbReference>
<dbReference type="InterPro" id="IPR019734">
    <property type="entry name" value="TPR_rpt"/>
</dbReference>
<evidence type="ECO:0000259" key="2">
    <source>
        <dbReference type="PROSITE" id="PS50011"/>
    </source>
</evidence>
<dbReference type="PROSITE" id="PS50011">
    <property type="entry name" value="PROTEIN_KINASE_DOM"/>
    <property type="match status" value="1"/>
</dbReference>
<dbReference type="Proteomes" id="UP001470230">
    <property type="component" value="Unassembled WGS sequence"/>
</dbReference>
<dbReference type="PANTHER" id="PTHR43628:SF1">
    <property type="entry name" value="CHITIN SYNTHASE REGULATORY FACTOR 2-RELATED"/>
    <property type="match status" value="1"/>
</dbReference>
<protein>
    <recommendedName>
        <fullName evidence="2">Protein kinase domain-containing protein</fullName>
    </recommendedName>
</protein>
<dbReference type="Gene3D" id="1.25.40.10">
    <property type="entry name" value="Tetratricopeptide repeat domain"/>
    <property type="match status" value="4"/>
</dbReference>
<dbReference type="SMART" id="SM00671">
    <property type="entry name" value="SEL1"/>
    <property type="match status" value="14"/>
</dbReference>
<dbReference type="InterPro" id="IPR008271">
    <property type="entry name" value="Ser/Thr_kinase_AS"/>
</dbReference>
<dbReference type="SUPFAM" id="SSF56112">
    <property type="entry name" value="Protein kinase-like (PK-like)"/>
    <property type="match status" value="1"/>
</dbReference>
<dbReference type="Pfam" id="PF08238">
    <property type="entry name" value="Sel1"/>
    <property type="match status" value="14"/>
</dbReference>
<dbReference type="InterPro" id="IPR000719">
    <property type="entry name" value="Prot_kinase_dom"/>
</dbReference>
<dbReference type="Gene3D" id="1.10.510.10">
    <property type="entry name" value="Transferase(Phosphotransferase) domain 1"/>
    <property type="match status" value="1"/>
</dbReference>
<proteinExistence type="predicted"/>
<evidence type="ECO:0000256" key="1">
    <source>
        <dbReference type="SAM" id="Phobius"/>
    </source>
</evidence>
<name>A0ABR2GVW3_9EUKA</name>
<evidence type="ECO:0000313" key="4">
    <source>
        <dbReference type="Proteomes" id="UP001470230"/>
    </source>
</evidence>
<keyword evidence="1" id="KW-0472">Membrane</keyword>
<accession>A0ABR2GVW3</accession>
<comment type="caution">
    <text evidence="3">The sequence shown here is derived from an EMBL/GenBank/DDBJ whole genome shotgun (WGS) entry which is preliminary data.</text>
</comment>
<dbReference type="SUPFAM" id="SSF81901">
    <property type="entry name" value="HCP-like"/>
    <property type="match status" value="4"/>
</dbReference>
<feature type="transmembrane region" description="Helical" evidence="1">
    <location>
        <begin position="72"/>
        <end position="96"/>
    </location>
</feature>
<organism evidence="3 4">
    <name type="scientific">Tritrichomonas musculus</name>
    <dbReference type="NCBI Taxonomy" id="1915356"/>
    <lineage>
        <taxon>Eukaryota</taxon>
        <taxon>Metamonada</taxon>
        <taxon>Parabasalia</taxon>
        <taxon>Tritrichomonadida</taxon>
        <taxon>Tritrichomonadidae</taxon>
        <taxon>Tritrichomonas</taxon>
    </lineage>
</organism>
<keyword evidence="1" id="KW-1133">Transmembrane helix</keyword>
<dbReference type="SMART" id="SM00220">
    <property type="entry name" value="S_TKc"/>
    <property type="match status" value="1"/>
</dbReference>
<gene>
    <name evidence="3" type="ORF">M9Y10_036023</name>
</gene>
<dbReference type="Pfam" id="PF00069">
    <property type="entry name" value="Pkinase"/>
    <property type="match status" value="1"/>
</dbReference>
<keyword evidence="4" id="KW-1185">Reference proteome</keyword>
<reference evidence="3 4" key="1">
    <citation type="submission" date="2024-04" db="EMBL/GenBank/DDBJ databases">
        <title>Tritrichomonas musculus Genome.</title>
        <authorList>
            <person name="Alves-Ferreira E."/>
            <person name="Grigg M."/>
            <person name="Lorenzi H."/>
            <person name="Galac M."/>
        </authorList>
    </citation>
    <scope>NUCLEOTIDE SEQUENCE [LARGE SCALE GENOMIC DNA]</scope>
    <source>
        <strain evidence="3 4">EAF2021</strain>
    </source>
</reference>
<dbReference type="PANTHER" id="PTHR43628">
    <property type="entry name" value="ACTIVATOR OF C KINASE PROTEIN 1-RELATED"/>
    <property type="match status" value="1"/>
</dbReference>
<keyword evidence="1" id="KW-0812">Transmembrane</keyword>
<evidence type="ECO:0000313" key="3">
    <source>
        <dbReference type="EMBL" id="KAK8838072.1"/>
    </source>
</evidence>
<feature type="domain" description="Protein kinase" evidence="2">
    <location>
        <begin position="174"/>
        <end position="450"/>
    </location>
</feature>
<dbReference type="InterPro" id="IPR011009">
    <property type="entry name" value="Kinase-like_dom_sf"/>
</dbReference>
<dbReference type="InterPro" id="IPR006597">
    <property type="entry name" value="Sel1-like"/>
</dbReference>
<dbReference type="SMART" id="SM00028">
    <property type="entry name" value="TPR"/>
    <property type="match status" value="5"/>
</dbReference>
<dbReference type="EMBL" id="JAPFFF010000057">
    <property type="protein sequence ID" value="KAK8838072.1"/>
    <property type="molecule type" value="Genomic_DNA"/>
</dbReference>
<dbReference type="InterPro" id="IPR052945">
    <property type="entry name" value="Mitotic_Regulator"/>
</dbReference>
<sequence>MISNFIKIKKLINDNYIKFRDHKFNEVIKNYSFIYVDQKIEYEKNTIIYQNFKNSKVVIINRFNEVNENEKYFIICFKKTIIIVCYSLLFLLHSLLTSNFDIKLYFLSDVQEDFNRYIKIDNSQNILKDDDLLKEEIVIFYKALNISTKLEQSIYKIWKTIRPNISAYFINEGYEKINQNRLKRFQEYFKNKENKFIKEVLDENEYIEIRNICITSSSGIELIYHIEREELFVLKKPIKNPESSKLIEREIDNYSVLDFPLLPKFIGTVQNKDHYIIEYINGHTLENIVSCQLDESDKMTIIFEIIMIFQYLHRKSFVYRDLKPNNIMIDQDKTVVLIDFDRMITITTGSDDGEYEHTADFGSDFVAPEIGNGIVSDKCDIYSIGQMIKYIIASNETNNNDSQIEEIYEMCTQENYKLRPSIDELFHLFLSSYHSKIKSSLLDNISEEIYKIGCLHYFGDQVPKDINKSIFYFTLASKYNHAKAQHILGFIYCTGNGVPIDIDKGIHYLTLAANQNDSDSIYNLGVIYEQGELIPRDIGKALNYYMLTANQNNPNALYNLGVLYERNDLVPRDMNKSIQYYLRAANQNDSRAMYNLGVLYERNELVPRDMNKSIQYYLRAANQNDSIAMYNLGVIYERNDFVPRDIDKAIRYFKLAAQQNDSDAFFCLGIIYQRGDYIPSDMEKAIHYYSLAANLNNSDAQYNLGMIYLGRKNINKAIKNLLLSANQNNSDAQFELGFIYESGVHVQRDIKKSIFYYLLAVNQNNSHAAKNLGILYEKSEYVKQDINKAIHYFTLASDLNDAEAQYHLSYIYESSGYVLRDINKAIEYLIRSANQNYAKAQSLLANYYLEGTYIPRDINKAIHYFSLAANQNEANAQNNLGVIYLENEHIPRDIDKAIHYFSLAANQNEAKAQYNLGVIYLEKEYIPRDIDKAIH</sequence>